<dbReference type="Pfam" id="PF01381">
    <property type="entry name" value="HTH_3"/>
    <property type="match status" value="1"/>
</dbReference>
<dbReference type="GO" id="GO:0003700">
    <property type="term" value="F:DNA-binding transcription factor activity"/>
    <property type="evidence" value="ECO:0007669"/>
    <property type="project" value="TreeGrafter"/>
</dbReference>
<dbReference type="PROSITE" id="PS50943">
    <property type="entry name" value="HTH_CROC1"/>
    <property type="match status" value="1"/>
</dbReference>
<dbReference type="GO" id="GO:0005829">
    <property type="term" value="C:cytosol"/>
    <property type="evidence" value="ECO:0007669"/>
    <property type="project" value="TreeGrafter"/>
</dbReference>
<evidence type="ECO:0000259" key="2">
    <source>
        <dbReference type="PROSITE" id="PS50943"/>
    </source>
</evidence>
<dbReference type="InterPro" id="IPR010982">
    <property type="entry name" value="Lambda_DNA-bd_dom_sf"/>
</dbReference>
<dbReference type="AlphaFoldDB" id="A0A8J2VL86"/>
<dbReference type="GO" id="GO:0003677">
    <property type="term" value="F:DNA binding"/>
    <property type="evidence" value="ECO:0007669"/>
    <property type="project" value="UniProtKB-KW"/>
</dbReference>
<dbReference type="InterPro" id="IPR001387">
    <property type="entry name" value="Cro/C1-type_HTH"/>
</dbReference>
<dbReference type="Gene3D" id="1.10.260.40">
    <property type="entry name" value="lambda repressor-like DNA-binding domains"/>
    <property type="match status" value="1"/>
</dbReference>
<evidence type="ECO:0000313" key="3">
    <source>
        <dbReference type="EMBL" id="GGE27301.1"/>
    </source>
</evidence>
<name>A0A8J2VL86_9BACL</name>
<reference evidence="3" key="2">
    <citation type="submission" date="2020-09" db="EMBL/GenBank/DDBJ databases">
        <authorList>
            <person name="Sun Q."/>
            <person name="Zhou Y."/>
        </authorList>
    </citation>
    <scope>NUCLEOTIDE SEQUENCE</scope>
    <source>
        <strain evidence="3">CGMCC 1.15371</strain>
    </source>
</reference>
<keyword evidence="1" id="KW-0238">DNA-binding</keyword>
<dbReference type="SMART" id="SM00530">
    <property type="entry name" value="HTH_XRE"/>
    <property type="match status" value="1"/>
</dbReference>
<evidence type="ECO:0000256" key="1">
    <source>
        <dbReference type="ARBA" id="ARBA00023125"/>
    </source>
</evidence>
<protein>
    <recommendedName>
        <fullName evidence="2">HTH cro/C1-type domain-containing protein</fullName>
    </recommendedName>
</protein>
<organism evidence="3 4">
    <name type="scientific">Pullulanibacillus camelliae</name>
    <dbReference type="NCBI Taxonomy" id="1707096"/>
    <lineage>
        <taxon>Bacteria</taxon>
        <taxon>Bacillati</taxon>
        <taxon>Bacillota</taxon>
        <taxon>Bacilli</taxon>
        <taxon>Bacillales</taxon>
        <taxon>Sporolactobacillaceae</taxon>
        <taxon>Pullulanibacillus</taxon>
    </lineage>
</organism>
<gene>
    <name evidence="3" type="ORF">GCM10011391_02070</name>
</gene>
<dbReference type="PANTHER" id="PTHR46797">
    <property type="entry name" value="HTH-TYPE TRANSCRIPTIONAL REGULATOR"/>
    <property type="match status" value="1"/>
</dbReference>
<dbReference type="PANTHER" id="PTHR46797:SF1">
    <property type="entry name" value="METHYLPHOSPHONATE SYNTHASE"/>
    <property type="match status" value="1"/>
</dbReference>
<feature type="domain" description="HTH cro/C1-type" evidence="2">
    <location>
        <begin position="10"/>
        <end position="64"/>
    </location>
</feature>
<evidence type="ECO:0000313" key="4">
    <source>
        <dbReference type="Proteomes" id="UP000628775"/>
    </source>
</evidence>
<dbReference type="Proteomes" id="UP000628775">
    <property type="component" value="Unassembled WGS sequence"/>
</dbReference>
<dbReference type="EMBL" id="BMIR01000001">
    <property type="protein sequence ID" value="GGE27301.1"/>
    <property type="molecule type" value="Genomic_DNA"/>
</dbReference>
<keyword evidence="4" id="KW-1185">Reference proteome</keyword>
<accession>A0A8J2VL86</accession>
<proteinExistence type="predicted"/>
<dbReference type="SUPFAM" id="SSF47413">
    <property type="entry name" value="lambda repressor-like DNA-binding domains"/>
    <property type="match status" value="1"/>
</dbReference>
<reference evidence="3" key="1">
    <citation type="journal article" date="2014" name="Int. J. Syst. Evol. Microbiol.">
        <title>Complete genome sequence of Corynebacterium casei LMG S-19264T (=DSM 44701T), isolated from a smear-ripened cheese.</title>
        <authorList>
            <consortium name="US DOE Joint Genome Institute (JGI-PGF)"/>
            <person name="Walter F."/>
            <person name="Albersmeier A."/>
            <person name="Kalinowski J."/>
            <person name="Ruckert C."/>
        </authorList>
    </citation>
    <scope>NUCLEOTIDE SEQUENCE</scope>
    <source>
        <strain evidence="3">CGMCC 1.15371</strain>
    </source>
</reference>
<dbReference type="CDD" id="cd00093">
    <property type="entry name" value="HTH_XRE"/>
    <property type="match status" value="1"/>
</dbReference>
<comment type="caution">
    <text evidence="3">The sequence shown here is derived from an EMBL/GenBank/DDBJ whole genome shotgun (WGS) entry which is preliminary data.</text>
</comment>
<dbReference type="InterPro" id="IPR050807">
    <property type="entry name" value="TransReg_Diox_bact_type"/>
</dbReference>
<sequence length="106" mass="12150">MIDVNIGMRIQNIRKSKNLKVTELAKMAYISQPYLSDIERGRTTPSLDKLQTICEALDISLGDFFGNASEFSPELIQLLENIKRLTEEERTHLAHFIEAIVNRQDT</sequence>